<evidence type="ECO:0000313" key="5">
    <source>
        <dbReference type="EMBL" id="KAH6896999.1"/>
    </source>
</evidence>
<evidence type="ECO:0000256" key="2">
    <source>
        <dbReference type="SAM" id="MobiDB-lite"/>
    </source>
</evidence>
<dbReference type="Pfam" id="PF10374">
    <property type="entry name" value="EST1"/>
    <property type="match status" value="1"/>
</dbReference>
<dbReference type="OrthoDB" id="69928at2759"/>
<dbReference type="PANTHER" id="PTHR15696:SF36">
    <property type="entry name" value="NONSENSE-MEDIATED MRNA DECAY FACTOR"/>
    <property type="match status" value="1"/>
</dbReference>
<dbReference type="AlphaFoldDB" id="A0A9P8WDI1"/>
<evidence type="ECO:0000313" key="6">
    <source>
        <dbReference type="Proteomes" id="UP000777438"/>
    </source>
</evidence>
<evidence type="ECO:0000259" key="4">
    <source>
        <dbReference type="Pfam" id="PF10374"/>
    </source>
</evidence>
<gene>
    <name evidence="5" type="ORF">B0T10DRAFT_170975</name>
</gene>
<feature type="region of interest" description="Disordered" evidence="2">
    <location>
        <begin position="815"/>
        <end position="838"/>
    </location>
</feature>
<feature type="compositionally biased region" description="Polar residues" evidence="2">
    <location>
        <begin position="885"/>
        <end position="901"/>
    </location>
</feature>
<protein>
    <recommendedName>
        <fullName evidence="1">Nonsense-mediated mRNA decay factor</fullName>
    </recommendedName>
</protein>
<comment type="subcellular location">
    <subcellularLocation>
        <location evidence="1">Nucleus</location>
    </subcellularLocation>
</comment>
<dbReference type="Gene3D" id="1.25.40.10">
    <property type="entry name" value="Tetratricopeptide repeat domain"/>
    <property type="match status" value="1"/>
</dbReference>
<keyword evidence="1" id="KW-0866">Nonsense-mediated mRNA decay</keyword>
<dbReference type="InterPro" id="IPR045153">
    <property type="entry name" value="Est1/Ebs1-like"/>
</dbReference>
<dbReference type="InterPro" id="IPR011990">
    <property type="entry name" value="TPR-like_helical_dom_sf"/>
</dbReference>
<dbReference type="GO" id="GO:0000184">
    <property type="term" value="P:nuclear-transcribed mRNA catabolic process, nonsense-mediated decay"/>
    <property type="evidence" value="ECO:0007669"/>
    <property type="project" value="UniProtKB-KW"/>
</dbReference>
<keyword evidence="1" id="KW-0539">Nucleus</keyword>
<keyword evidence="6" id="KW-1185">Reference proteome</keyword>
<feature type="region of interest" description="Disordered" evidence="2">
    <location>
        <begin position="104"/>
        <end position="143"/>
    </location>
</feature>
<dbReference type="Pfam" id="PF10373">
    <property type="entry name" value="EST1_DNA_bind"/>
    <property type="match status" value="1"/>
</dbReference>
<dbReference type="SUPFAM" id="SSF48452">
    <property type="entry name" value="TPR-like"/>
    <property type="match status" value="1"/>
</dbReference>
<feature type="compositionally biased region" description="Polar residues" evidence="2">
    <location>
        <begin position="815"/>
        <end position="832"/>
    </location>
</feature>
<dbReference type="EMBL" id="JAGPYM010000003">
    <property type="protein sequence ID" value="KAH6896999.1"/>
    <property type="molecule type" value="Genomic_DNA"/>
</dbReference>
<feature type="domain" description="DNA/RNA-binding" evidence="3">
    <location>
        <begin position="239"/>
        <end position="516"/>
    </location>
</feature>
<evidence type="ECO:0000256" key="1">
    <source>
        <dbReference type="RuleBase" id="RU369098"/>
    </source>
</evidence>
<reference evidence="5 6" key="1">
    <citation type="journal article" date="2021" name="Nat. Commun.">
        <title>Genetic determinants of endophytism in the Arabidopsis root mycobiome.</title>
        <authorList>
            <person name="Mesny F."/>
            <person name="Miyauchi S."/>
            <person name="Thiergart T."/>
            <person name="Pickel B."/>
            <person name="Atanasova L."/>
            <person name="Karlsson M."/>
            <person name="Huettel B."/>
            <person name="Barry K.W."/>
            <person name="Haridas S."/>
            <person name="Chen C."/>
            <person name="Bauer D."/>
            <person name="Andreopoulos W."/>
            <person name="Pangilinan J."/>
            <person name="LaButti K."/>
            <person name="Riley R."/>
            <person name="Lipzen A."/>
            <person name="Clum A."/>
            <person name="Drula E."/>
            <person name="Henrissat B."/>
            <person name="Kohler A."/>
            <person name="Grigoriev I.V."/>
            <person name="Martin F.M."/>
            <person name="Hacquard S."/>
        </authorList>
    </citation>
    <scope>NUCLEOTIDE SEQUENCE [LARGE SCALE GENOMIC DNA]</scope>
    <source>
        <strain evidence="5 6">MPI-CAGE-CH-0241</strain>
    </source>
</reference>
<name>A0A9P8WDI1_9HYPO</name>
<dbReference type="InterPro" id="IPR019458">
    <property type="entry name" value="Est1-like_N"/>
</dbReference>
<dbReference type="GO" id="GO:0005634">
    <property type="term" value="C:nucleus"/>
    <property type="evidence" value="ECO:0007669"/>
    <property type="project" value="UniProtKB-SubCell"/>
</dbReference>
<organism evidence="5 6">
    <name type="scientific">Thelonectria olida</name>
    <dbReference type="NCBI Taxonomy" id="1576542"/>
    <lineage>
        <taxon>Eukaryota</taxon>
        <taxon>Fungi</taxon>
        <taxon>Dikarya</taxon>
        <taxon>Ascomycota</taxon>
        <taxon>Pezizomycotina</taxon>
        <taxon>Sordariomycetes</taxon>
        <taxon>Hypocreomycetidae</taxon>
        <taxon>Hypocreales</taxon>
        <taxon>Nectriaceae</taxon>
        <taxon>Thelonectria</taxon>
    </lineage>
</organism>
<feature type="region of interest" description="Disordered" evidence="2">
    <location>
        <begin position="617"/>
        <end position="649"/>
    </location>
</feature>
<dbReference type="InterPro" id="IPR018834">
    <property type="entry name" value="DNA/RNA-bd_Est1-type"/>
</dbReference>
<dbReference type="PANTHER" id="PTHR15696">
    <property type="entry name" value="SMG-7 SUPPRESSOR WITH MORPHOLOGICAL EFFECT ON GENITALIA PROTEIN 7"/>
    <property type="match status" value="1"/>
</dbReference>
<comment type="function">
    <text evidence="1">Plays a role in nonsense-mediated mRNA decay.</text>
</comment>
<feature type="compositionally biased region" description="Basic and acidic residues" evidence="2">
    <location>
        <begin position="107"/>
        <end position="137"/>
    </location>
</feature>
<feature type="domain" description="Telomerase activating protein Est1-like N-terminal" evidence="4">
    <location>
        <begin position="78"/>
        <end position="229"/>
    </location>
</feature>
<proteinExistence type="predicted"/>
<evidence type="ECO:0000259" key="3">
    <source>
        <dbReference type="Pfam" id="PF10373"/>
    </source>
</evidence>
<dbReference type="Proteomes" id="UP000777438">
    <property type="component" value="Unassembled WGS sequence"/>
</dbReference>
<accession>A0A9P8WDI1</accession>
<sequence length="929" mass="103426">MDPPTEQVDLAAKARQTWRSAIKLRKYLTKQLEKLPKDNNAGVDISQFEAFDSILEKFRLLCVSTIFLDLEYAVGERADSILWTVHTSINHEYRRTLAKLKQLAQAEKQHQKGDKQSNDKRNNDKQKGDKQSPQRSRDNKRHVEKRKLGDKYLTFLNIAQEFYKGYIQRLSQRYDIPVLKRIAHGIQVEDTPASDTISPVPAQISRMVIKSCHYTLICLGDLARYQIQAGLRKSSYRLSMAYYSLAYDLKTDSGYAFHQMSIISLEEGKDLDVIYYLYRGIAVEDPHPNAMSNLESKFKTILQPDKNPPRKNSRVPQDAFITWFGKLHAVFYKGEVMSQSSELEREVLHRLDMASKGCSHAEVLFKMTLINMSSYFVASQKYTENPVAATSRFCHHTLRINAQFILAFSNAMAAELTEIVNRESNGPKDPATDKTSPVIECLLPLLRTYTMWLAARRLEIIDAAEALGPVVPDMVKALARVFTLLCSDTYTQEDLATCPYLLREDAETRGLLPLSPNQVPEACRSYVGENGALKPHSGSEDTRLEPFQETLARILDVLRCAYFLAEDGNFPLAYDVAEKGLVFEYRVTTRTDMSMDYTQASMIPNPLVQAAQEPELQPNPYRTTRPVSRLVDDNTPVPSSKPAYMPEPQPPILGADDAETTVINMLAPFLKPPTPQPSNSRSHDETLYGMHSATANELFGMLPPEPSPTTGSFPSKKLEPLPWDWVYTPTPHKPEGSSPSMAKEAFDGPISPGRAPKEFSQLGGNHLDDPFISPERPFTATLSRRPVNGITGSPRVVSAAEEAHRQNLLQSFAGSSAPRTSTFSNWGQNSSMVPKETVPPSWGHHQGFNGHLASSTSAFSHPSSLYQGTPASGAAFGMAPPGLSVSGNNVANQGSSGQEHPSTAPRFQMDNTTSSYDAAILQAAFYSNK</sequence>
<feature type="region of interest" description="Disordered" evidence="2">
    <location>
        <begin position="885"/>
        <end position="911"/>
    </location>
</feature>
<comment type="caution">
    <text evidence="5">The sequence shown here is derived from an EMBL/GenBank/DDBJ whole genome shotgun (WGS) entry which is preliminary data.</text>
</comment>